<dbReference type="AlphaFoldDB" id="A0A9P9F9D7"/>
<evidence type="ECO:0000256" key="1">
    <source>
        <dbReference type="ARBA" id="ARBA00022786"/>
    </source>
</evidence>
<accession>A0A9P9F9D7</accession>
<dbReference type="GO" id="GO:0031146">
    <property type="term" value="P:SCF-dependent proteasomal ubiquitin-dependent protein catabolic process"/>
    <property type="evidence" value="ECO:0007669"/>
    <property type="project" value="TreeGrafter"/>
</dbReference>
<dbReference type="PANTHER" id="PTHR12874">
    <property type="entry name" value="F-BOX ONLY PROTEIN 48-RELATED"/>
    <property type="match status" value="1"/>
</dbReference>
<name>A0A9P9F9D7_9HYPO</name>
<gene>
    <name evidence="4" type="ORF">EDB81DRAFT_716958</name>
</gene>
<dbReference type="OrthoDB" id="2117972at2759"/>
<dbReference type="EMBL" id="JAGMUV010000005">
    <property type="protein sequence ID" value="KAH7156564.1"/>
    <property type="molecule type" value="Genomic_DNA"/>
</dbReference>
<feature type="region of interest" description="Disordered" evidence="2">
    <location>
        <begin position="445"/>
        <end position="472"/>
    </location>
</feature>
<keyword evidence="1" id="KW-0833">Ubl conjugation pathway</keyword>
<evidence type="ECO:0000259" key="3">
    <source>
        <dbReference type="PROSITE" id="PS50181"/>
    </source>
</evidence>
<feature type="domain" description="F-box" evidence="3">
    <location>
        <begin position="221"/>
        <end position="271"/>
    </location>
</feature>
<reference evidence="4" key="1">
    <citation type="journal article" date="2021" name="Nat. Commun.">
        <title>Genetic determinants of endophytism in the Arabidopsis root mycobiome.</title>
        <authorList>
            <person name="Mesny F."/>
            <person name="Miyauchi S."/>
            <person name="Thiergart T."/>
            <person name="Pickel B."/>
            <person name="Atanasova L."/>
            <person name="Karlsson M."/>
            <person name="Huettel B."/>
            <person name="Barry K.W."/>
            <person name="Haridas S."/>
            <person name="Chen C."/>
            <person name="Bauer D."/>
            <person name="Andreopoulos W."/>
            <person name="Pangilinan J."/>
            <person name="LaButti K."/>
            <person name="Riley R."/>
            <person name="Lipzen A."/>
            <person name="Clum A."/>
            <person name="Drula E."/>
            <person name="Henrissat B."/>
            <person name="Kohler A."/>
            <person name="Grigoriev I.V."/>
            <person name="Martin F.M."/>
            <person name="Hacquard S."/>
        </authorList>
    </citation>
    <scope>NUCLEOTIDE SEQUENCE</scope>
    <source>
        <strain evidence="4">MPI-CAGE-AT-0147</strain>
    </source>
</reference>
<dbReference type="PROSITE" id="PS50181">
    <property type="entry name" value="FBOX"/>
    <property type="match status" value="1"/>
</dbReference>
<dbReference type="SUPFAM" id="SSF81383">
    <property type="entry name" value="F-box domain"/>
    <property type="match status" value="1"/>
</dbReference>
<dbReference type="Proteomes" id="UP000738349">
    <property type="component" value="Unassembled WGS sequence"/>
</dbReference>
<dbReference type="Gene3D" id="1.20.1280.50">
    <property type="match status" value="1"/>
</dbReference>
<feature type="region of interest" description="Disordered" evidence="2">
    <location>
        <begin position="1"/>
        <end position="99"/>
    </location>
</feature>
<feature type="compositionally biased region" description="Low complexity" evidence="2">
    <location>
        <begin position="180"/>
        <end position="193"/>
    </location>
</feature>
<dbReference type="Pfam" id="PF12937">
    <property type="entry name" value="F-box-like"/>
    <property type="match status" value="1"/>
</dbReference>
<keyword evidence="5" id="KW-1185">Reference proteome</keyword>
<feature type="region of interest" description="Disordered" evidence="2">
    <location>
        <begin position="152"/>
        <end position="193"/>
    </location>
</feature>
<organism evidence="4 5">
    <name type="scientific">Dactylonectria macrodidyma</name>
    <dbReference type="NCBI Taxonomy" id="307937"/>
    <lineage>
        <taxon>Eukaryota</taxon>
        <taxon>Fungi</taxon>
        <taxon>Dikarya</taxon>
        <taxon>Ascomycota</taxon>
        <taxon>Pezizomycotina</taxon>
        <taxon>Sordariomycetes</taxon>
        <taxon>Hypocreomycetidae</taxon>
        <taxon>Hypocreales</taxon>
        <taxon>Nectriaceae</taxon>
        <taxon>Dactylonectria</taxon>
    </lineage>
</organism>
<protein>
    <recommendedName>
        <fullName evidence="3">F-box domain-containing protein</fullName>
    </recommendedName>
</protein>
<feature type="compositionally biased region" description="Polar residues" evidence="2">
    <location>
        <begin position="162"/>
        <end position="179"/>
    </location>
</feature>
<dbReference type="InterPro" id="IPR001810">
    <property type="entry name" value="F-box_dom"/>
</dbReference>
<evidence type="ECO:0000313" key="4">
    <source>
        <dbReference type="EMBL" id="KAH7156564.1"/>
    </source>
</evidence>
<dbReference type="InterPro" id="IPR045464">
    <property type="entry name" value="Hrt3/FBXO9_C"/>
</dbReference>
<evidence type="ECO:0000256" key="2">
    <source>
        <dbReference type="SAM" id="MobiDB-lite"/>
    </source>
</evidence>
<dbReference type="GO" id="GO:0019005">
    <property type="term" value="C:SCF ubiquitin ligase complex"/>
    <property type="evidence" value="ECO:0007669"/>
    <property type="project" value="TreeGrafter"/>
</dbReference>
<dbReference type="Pfam" id="PF19270">
    <property type="entry name" value="FBO_C"/>
    <property type="match status" value="1"/>
</dbReference>
<dbReference type="PANTHER" id="PTHR12874:SF9">
    <property type="entry name" value="F-BOX ONLY PROTEIN 48"/>
    <property type="match status" value="1"/>
</dbReference>
<dbReference type="InterPro" id="IPR036047">
    <property type="entry name" value="F-box-like_dom_sf"/>
</dbReference>
<dbReference type="GO" id="GO:0005737">
    <property type="term" value="C:cytoplasm"/>
    <property type="evidence" value="ECO:0007669"/>
    <property type="project" value="TreeGrafter"/>
</dbReference>
<comment type="caution">
    <text evidence="4">The sequence shown here is derived from an EMBL/GenBank/DDBJ whole genome shotgun (WGS) entry which is preliminary data.</text>
</comment>
<proteinExistence type="predicted"/>
<sequence length="541" mass="60233">MSSSPSSSANGLNSELESFRRQWISDLQHQTHDEPASQSQIRHGGPRLAPSTGRRRGPSVSHQRPGSKPVHSVDDEDNYIQSPSFDEPVPSSQPAHDVHGVSARKKLVSALDHYEEAMAKEAQGNMGDSLKLYRKAYRLDNGVDRRFREKHFPKSKPAIHPASSSALTNTAPVTTSTPSQAAPDAADGPQQPQPIGDLIASFAGLKIEPCPPAVEGMPPPPSPLADLPEEILMHIMRDVAVLDVADFARLARVCKRMAYLVATEQRIWRRVALGSEVGFPAMLYRFERGIEWDDLPEDEQEAPEIVDGFVVSPAELAQRRREESLALTESLTPSVYPSWQDHFRSRPRIRFNGCYISTVNYVRSGQASTNQTTWGSPILIVTYYRYLRFFRDGSLISLLTTNEPAAVVHHLTRDDLTAQRRSPHPHLPNAVMALALRGRWRLSSAADAADPDAPAPSVPRGPHRRDDPEGDVFIETEGVGAKYIYRMDLSLRNAGKGARNNKLVWRGYYNYNKLTDDWGEFGLKNDKPFLFSRVKSYGSGE</sequence>
<feature type="compositionally biased region" description="Polar residues" evidence="2">
    <location>
        <begin position="79"/>
        <end position="94"/>
    </location>
</feature>
<evidence type="ECO:0000313" key="5">
    <source>
        <dbReference type="Proteomes" id="UP000738349"/>
    </source>
</evidence>